<evidence type="ECO:0000313" key="2">
    <source>
        <dbReference type="EMBL" id="RMZ99757.1"/>
    </source>
</evidence>
<organism evidence="2 3">
    <name type="scientific">Brachionus plicatilis</name>
    <name type="common">Marine rotifer</name>
    <name type="synonym">Brachionus muelleri</name>
    <dbReference type="NCBI Taxonomy" id="10195"/>
    <lineage>
        <taxon>Eukaryota</taxon>
        <taxon>Metazoa</taxon>
        <taxon>Spiralia</taxon>
        <taxon>Gnathifera</taxon>
        <taxon>Rotifera</taxon>
        <taxon>Eurotatoria</taxon>
        <taxon>Monogononta</taxon>
        <taxon>Pseudotrocha</taxon>
        <taxon>Ploima</taxon>
        <taxon>Brachionidae</taxon>
        <taxon>Brachionus</taxon>
    </lineage>
</organism>
<dbReference type="AlphaFoldDB" id="A0A3M7PM89"/>
<evidence type="ECO:0000313" key="3">
    <source>
        <dbReference type="Proteomes" id="UP000276133"/>
    </source>
</evidence>
<feature type="transmembrane region" description="Helical" evidence="1">
    <location>
        <begin position="24"/>
        <end position="45"/>
    </location>
</feature>
<keyword evidence="1" id="KW-0812">Transmembrane</keyword>
<dbReference type="EMBL" id="REGN01010070">
    <property type="protein sequence ID" value="RMZ99757.1"/>
    <property type="molecule type" value="Genomic_DNA"/>
</dbReference>
<proteinExistence type="predicted"/>
<sequence length="100" mass="11905">MTLKKIKYIIEIVIDINGGWLDCYIFYLFYIYYLLFTQIYFFGSVNLSREGIWYRELGILLNSELIQTREQKLIAKYVSYGSPNRLDRVGKGTDKQINNK</sequence>
<name>A0A3M7PM89_BRAPC</name>
<reference evidence="2 3" key="1">
    <citation type="journal article" date="2018" name="Sci. Rep.">
        <title>Genomic signatures of local adaptation to the degree of environmental predictability in rotifers.</title>
        <authorList>
            <person name="Franch-Gras L."/>
            <person name="Hahn C."/>
            <person name="Garcia-Roger E.M."/>
            <person name="Carmona M.J."/>
            <person name="Serra M."/>
            <person name="Gomez A."/>
        </authorList>
    </citation>
    <scope>NUCLEOTIDE SEQUENCE [LARGE SCALE GENOMIC DNA]</scope>
    <source>
        <strain evidence="2">HYR1</strain>
    </source>
</reference>
<dbReference type="Proteomes" id="UP000276133">
    <property type="component" value="Unassembled WGS sequence"/>
</dbReference>
<accession>A0A3M7PM89</accession>
<keyword evidence="1" id="KW-0472">Membrane</keyword>
<comment type="caution">
    <text evidence="2">The sequence shown here is derived from an EMBL/GenBank/DDBJ whole genome shotgun (WGS) entry which is preliminary data.</text>
</comment>
<keyword evidence="3" id="KW-1185">Reference proteome</keyword>
<protein>
    <submittedName>
        <fullName evidence="2">Uncharacterized protein</fullName>
    </submittedName>
</protein>
<keyword evidence="1" id="KW-1133">Transmembrane helix</keyword>
<evidence type="ECO:0000256" key="1">
    <source>
        <dbReference type="SAM" id="Phobius"/>
    </source>
</evidence>
<gene>
    <name evidence="2" type="ORF">BpHYR1_040861</name>
</gene>